<protein>
    <submittedName>
        <fullName evidence="2">Uncharacterized protein</fullName>
    </submittedName>
</protein>
<name>A0A3P6U262_LITSI</name>
<organism evidence="2 3">
    <name type="scientific">Litomosoides sigmodontis</name>
    <name type="common">Filarial nematode worm</name>
    <dbReference type="NCBI Taxonomy" id="42156"/>
    <lineage>
        <taxon>Eukaryota</taxon>
        <taxon>Metazoa</taxon>
        <taxon>Ecdysozoa</taxon>
        <taxon>Nematoda</taxon>
        <taxon>Chromadorea</taxon>
        <taxon>Rhabditida</taxon>
        <taxon>Spirurina</taxon>
        <taxon>Spiruromorpha</taxon>
        <taxon>Filarioidea</taxon>
        <taxon>Onchocercidae</taxon>
        <taxon>Litomosoides</taxon>
    </lineage>
</organism>
<keyword evidence="3" id="KW-1185">Reference proteome</keyword>
<gene>
    <name evidence="2" type="ORF">NLS_LOCUS1718</name>
</gene>
<dbReference type="OMA" id="QHANEGA"/>
<accession>A0A3P6U262</accession>
<evidence type="ECO:0000256" key="1">
    <source>
        <dbReference type="SAM" id="MobiDB-lite"/>
    </source>
</evidence>
<dbReference type="STRING" id="42156.A0A3P6U262"/>
<sequence length="338" mass="37100">MEHEGEALDNTIHLFRDKLKETAGHAGEVAHEAVERAKHTASDVLPEIVRDVSNASQKTRGVGADVLHSLDESASSAMHSFKGEFDDAVHGILDATHHATDAFENTLQEANPPGDAFKGAAAQVHSAEGGLVDLKQEIKNTDLYARTEANDATKPANEDLIRLSDEINNASERDARHGAVFKQPLDGAHQDVRYPSQQWGLDWRQHANEGARIDALRSGFDVKADHPTDDGSAEESMLERKGPLTIPRQSPDDIIQLDRSFDWSKQSGFEVSPRPPTPPKELDDEDVKPTTIDLGQTVVSGEHPSSILKNSTQGVKFNFKDMDARCKLSMLHRITLCN</sequence>
<proteinExistence type="predicted"/>
<dbReference type="OrthoDB" id="567788at2759"/>
<reference evidence="2 3" key="1">
    <citation type="submission" date="2018-08" db="EMBL/GenBank/DDBJ databases">
        <authorList>
            <person name="Laetsch R D."/>
            <person name="Stevens L."/>
            <person name="Kumar S."/>
            <person name="Blaxter L. M."/>
        </authorList>
    </citation>
    <scope>NUCLEOTIDE SEQUENCE [LARGE SCALE GENOMIC DNA]</scope>
</reference>
<feature type="region of interest" description="Disordered" evidence="1">
    <location>
        <begin position="265"/>
        <end position="288"/>
    </location>
</feature>
<evidence type="ECO:0000313" key="3">
    <source>
        <dbReference type="Proteomes" id="UP000277928"/>
    </source>
</evidence>
<evidence type="ECO:0000313" key="2">
    <source>
        <dbReference type="EMBL" id="VDK72204.1"/>
    </source>
</evidence>
<dbReference type="EMBL" id="UYRX01000065">
    <property type="protein sequence ID" value="VDK72204.1"/>
    <property type="molecule type" value="Genomic_DNA"/>
</dbReference>
<dbReference type="Proteomes" id="UP000277928">
    <property type="component" value="Unassembled WGS sequence"/>
</dbReference>
<dbReference type="AlphaFoldDB" id="A0A3P6U262"/>
<feature type="region of interest" description="Disordered" evidence="1">
    <location>
        <begin position="223"/>
        <end position="252"/>
    </location>
</feature>